<feature type="transmembrane region" description="Helical" evidence="1">
    <location>
        <begin position="6"/>
        <end position="29"/>
    </location>
</feature>
<evidence type="ECO:0000313" key="3">
    <source>
        <dbReference type="Proteomes" id="UP000654279"/>
    </source>
</evidence>
<reference evidence="2" key="1">
    <citation type="submission" date="2020-08" db="EMBL/GenBank/DDBJ databases">
        <title>Genome public.</title>
        <authorList>
            <person name="Liu C."/>
            <person name="Sun Q."/>
        </authorList>
    </citation>
    <scope>NUCLEOTIDE SEQUENCE</scope>
    <source>
        <strain evidence="2">NSJ-44</strain>
    </source>
</reference>
<evidence type="ECO:0000313" key="2">
    <source>
        <dbReference type="EMBL" id="MBC8527854.1"/>
    </source>
</evidence>
<gene>
    <name evidence="2" type="ORF">H8699_00185</name>
</gene>
<accession>A0A926HKW5</accession>
<keyword evidence="1" id="KW-0812">Transmembrane</keyword>
<keyword evidence="1" id="KW-0472">Membrane</keyword>
<dbReference type="InterPro" id="IPR019074">
    <property type="entry name" value="YabQ"/>
</dbReference>
<dbReference type="NCBIfam" id="TIGR02893">
    <property type="entry name" value="spore_yabQ"/>
    <property type="match status" value="1"/>
</dbReference>
<comment type="caution">
    <text evidence="2">The sequence shown here is derived from an EMBL/GenBank/DDBJ whole genome shotgun (WGS) entry which is preliminary data.</text>
</comment>
<protein>
    <submittedName>
        <fullName evidence="2">Spore cortex biosynthesis protein YabQ</fullName>
    </submittedName>
</protein>
<dbReference type="Pfam" id="PF09578">
    <property type="entry name" value="Spore_YabQ"/>
    <property type="match status" value="1"/>
</dbReference>
<name>A0A926HKW5_9FIRM</name>
<sequence>MLMATVNQGYVFLCTVGAGVAMGVLYDGVRIMRRTLHLGRVLTFLLDLVYWAVVLAVALFAVLYANEGEVRPFTILGFALGCALYLIGFSPIVLGIWRGVMAVARKIAGFGPIAAIRKIFSK</sequence>
<feature type="transmembrane region" description="Helical" evidence="1">
    <location>
        <begin position="75"/>
        <end position="97"/>
    </location>
</feature>
<dbReference type="RefSeq" id="WP_249283945.1">
    <property type="nucleotide sequence ID" value="NZ_JACRSO010000001.1"/>
</dbReference>
<dbReference type="EMBL" id="JACRSO010000001">
    <property type="protein sequence ID" value="MBC8527854.1"/>
    <property type="molecule type" value="Genomic_DNA"/>
</dbReference>
<organism evidence="2 3">
    <name type="scientific">Luoshenia tenuis</name>
    <dbReference type="NCBI Taxonomy" id="2763654"/>
    <lineage>
        <taxon>Bacteria</taxon>
        <taxon>Bacillati</taxon>
        <taxon>Bacillota</taxon>
        <taxon>Clostridia</taxon>
        <taxon>Christensenellales</taxon>
        <taxon>Christensenellaceae</taxon>
        <taxon>Luoshenia</taxon>
    </lineage>
</organism>
<keyword evidence="3" id="KW-1185">Reference proteome</keyword>
<feature type="transmembrane region" description="Helical" evidence="1">
    <location>
        <begin position="41"/>
        <end position="63"/>
    </location>
</feature>
<proteinExistence type="predicted"/>
<evidence type="ECO:0000256" key="1">
    <source>
        <dbReference type="SAM" id="Phobius"/>
    </source>
</evidence>
<keyword evidence="1" id="KW-1133">Transmembrane helix</keyword>
<dbReference type="AlphaFoldDB" id="A0A926HKW5"/>
<dbReference type="Proteomes" id="UP000654279">
    <property type="component" value="Unassembled WGS sequence"/>
</dbReference>